<evidence type="ECO:0000313" key="3">
    <source>
        <dbReference type="Proteomes" id="UP000572051"/>
    </source>
</evidence>
<dbReference type="InterPro" id="IPR017517">
    <property type="entry name" value="Maleyloyr_isom"/>
</dbReference>
<dbReference type="SUPFAM" id="SSF109854">
    <property type="entry name" value="DinB/YfiT-like putative metalloenzymes"/>
    <property type="match status" value="1"/>
</dbReference>
<dbReference type="Proteomes" id="UP000572051">
    <property type="component" value="Unassembled WGS sequence"/>
</dbReference>
<evidence type="ECO:0000259" key="1">
    <source>
        <dbReference type="Pfam" id="PF11716"/>
    </source>
</evidence>
<dbReference type="Gene3D" id="1.20.120.450">
    <property type="entry name" value="dinb family like domain"/>
    <property type="match status" value="1"/>
</dbReference>
<name>A0A7Z0J8L4_9ACTN</name>
<feature type="domain" description="Mycothiol-dependent maleylpyruvate isomerase metal-binding" evidence="1">
    <location>
        <begin position="8"/>
        <end position="136"/>
    </location>
</feature>
<reference evidence="2 3" key="1">
    <citation type="submission" date="2020-07" db="EMBL/GenBank/DDBJ databases">
        <title>Sequencing the genomes of 1000 actinobacteria strains.</title>
        <authorList>
            <person name="Klenk H.-P."/>
        </authorList>
    </citation>
    <scope>NUCLEOTIDE SEQUENCE [LARGE SCALE GENOMIC DNA]</scope>
    <source>
        <strain evidence="2 3">DSM 44442</strain>
    </source>
</reference>
<accession>A0A7Z0J8L4</accession>
<dbReference type="InterPro" id="IPR034660">
    <property type="entry name" value="DinB/YfiT-like"/>
</dbReference>
<sequence>MNDVWKLVHAERRALIADLAGLPPRRWAEPSLCEGWTVHDVAAHLVDSARATRLGFLADLLRARMDFHRLNERGIARERGDGPADTLARLREVASRTTTPPAPLDTRLVEEVVHGEDVRRPLGITRAYPTEAVVRALRVQVRTPVAYGGGKERAAGLRLDASDSGVDIGDGPVVTGSTLDLLLALSGRRTALDGLHGPGADTFRSRD</sequence>
<keyword evidence="3" id="KW-1185">Reference proteome</keyword>
<dbReference type="Pfam" id="PF11716">
    <property type="entry name" value="MDMPI_N"/>
    <property type="match status" value="1"/>
</dbReference>
<dbReference type="RefSeq" id="WP_179821172.1">
    <property type="nucleotide sequence ID" value="NZ_JACCFS010000001.1"/>
</dbReference>
<dbReference type="EMBL" id="JACCFS010000001">
    <property type="protein sequence ID" value="NYJ33121.1"/>
    <property type="molecule type" value="Genomic_DNA"/>
</dbReference>
<gene>
    <name evidence="2" type="ORF">HNR10_001002</name>
</gene>
<organism evidence="2 3">
    <name type="scientific">Nocardiopsis aegyptia</name>
    <dbReference type="NCBI Taxonomy" id="220378"/>
    <lineage>
        <taxon>Bacteria</taxon>
        <taxon>Bacillati</taxon>
        <taxon>Actinomycetota</taxon>
        <taxon>Actinomycetes</taxon>
        <taxon>Streptosporangiales</taxon>
        <taxon>Nocardiopsidaceae</taxon>
        <taxon>Nocardiopsis</taxon>
    </lineage>
</organism>
<proteinExistence type="predicted"/>
<protein>
    <submittedName>
        <fullName evidence="2">Uncharacterized protein (TIGR03083 family)</fullName>
    </submittedName>
</protein>
<evidence type="ECO:0000313" key="2">
    <source>
        <dbReference type="EMBL" id="NYJ33121.1"/>
    </source>
</evidence>
<dbReference type="AlphaFoldDB" id="A0A7Z0J8L4"/>
<dbReference type="NCBIfam" id="TIGR03083">
    <property type="entry name" value="maleylpyruvate isomerase family mycothiol-dependent enzyme"/>
    <property type="match status" value="1"/>
</dbReference>
<dbReference type="GO" id="GO:0046872">
    <property type="term" value="F:metal ion binding"/>
    <property type="evidence" value="ECO:0007669"/>
    <property type="project" value="InterPro"/>
</dbReference>
<dbReference type="InterPro" id="IPR024344">
    <property type="entry name" value="MDMPI_metal-binding"/>
</dbReference>
<comment type="caution">
    <text evidence="2">The sequence shown here is derived from an EMBL/GenBank/DDBJ whole genome shotgun (WGS) entry which is preliminary data.</text>
</comment>